<name>A0ABR2HAC5_9EUKA</name>
<evidence type="ECO:0000313" key="2">
    <source>
        <dbReference type="Proteomes" id="UP001470230"/>
    </source>
</evidence>
<sequence length="135" mass="16205">METSLGLTQGNEEFQDTKDLITFLNSLPERDLNENLLRPIDFNELKWDDFLKEMHLTLRALRFCQRNLKLLIPKSKRHRLSEHDWNSDDVLESTSKKWVLFNDANVKDDYGYLKHQMNAYIYAYYGKYIQNENLI</sequence>
<dbReference type="EMBL" id="JAPFFF010000035">
    <property type="protein sequence ID" value="KAK8843196.1"/>
    <property type="molecule type" value="Genomic_DNA"/>
</dbReference>
<organism evidence="1 2">
    <name type="scientific">Tritrichomonas musculus</name>
    <dbReference type="NCBI Taxonomy" id="1915356"/>
    <lineage>
        <taxon>Eukaryota</taxon>
        <taxon>Metamonada</taxon>
        <taxon>Parabasalia</taxon>
        <taxon>Tritrichomonadida</taxon>
        <taxon>Tritrichomonadidae</taxon>
        <taxon>Tritrichomonas</taxon>
    </lineage>
</organism>
<keyword evidence="2" id="KW-1185">Reference proteome</keyword>
<protein>
    <submittedName>
        <fullName evidence="1">Uncharacterized protein</fullName>
    </submittedName>
</protein>
<gene>
    <name evidence="1" type="ORF">M9Y10_025043</name>
</gene>
<proteinExistence type="predicted"/>
<accession>A0ABR2HAC5</accession>
<comment type="caution">
    <text evidence="1">The sequence shown here is derived from an EMBL/GenBank/DDBJ whole genome shotgun (WGS) entry which is preliminary data.</text>
</comment>
<reference evidence="1 2" key="1">
    <citation type="submission" date="2024-04" db="EMBL/GenBank/DDBJ databases">
        <title>Tritrichomonas musculus Genome.</title>
        <authorList>
            <person name="Alves-Ferreira E."/>
            <person name="Grigg M."/>
            <person name="Lorenzi H."/>
            <person name="Galac M."/>
        </authorList>
    </citation>
    <scope>NUCLEOTIDE SEQUENCE [LARGE SCALE GENOMIC DNA]</scope>
    <source>
        <strain evidence="1 2">EAF2021</strain>
    </source>
</reference>
<evidence type="ECO:0000313" key="1">
    <source>
        <dbReference type="EMBL" id="KAK8843196.1"/>
    </source>
</evidence>
<dbReference type="Proteomes" id="UP001470230">
    <property type="component" value="Unassembled WGS sequence"/>
</dbReference>